<reference evidence="2 3" key="1">
    <citation type="journal article" date="2016" name="Nat. Commun.">
        <title>Thousands of microbial genomes shed light on interconnected biogeochemical processes in an aquifer system.</title>
        <authorList>
            <person name="Anantharaman K."/>
            <person name="Brown C.T."/>
            <person name="Hug L.A."/>
            <person name="Sharon I."/>
            <person name="Castelle C.J."/>
            <person name="Probst A.J."/>
            <person name="Thomas B.C."/>
            <person name="Singh A."/>
            <person name="Wilkins M.J."/>
            <person name="Karaoz U."/>
            <person name="Brodie E.L."/>
            <person name="Williams K.H."/>
            <person name="Hubbard S.S."/>
            <person name="Banfield J.F."/>
        </authorList>
    </citation>
    <scope>NUCLEOTIDE SEQUENCE [LARGE SCALE GENOMIC DNA]</scope>
</reference>
<comment type="caution">
    <text evidence="2">The sequence shown here is derived from an EMBL/GenBank/DDBJ whole genome shotgun (WGS) entry which is preliminary data.</text>
</comment>
<dbReference type="AlphaFoldDB" id="A0A1G2ENT4"/>
<dbReference type="PANTHER" id="PTHR35585">
    <property type="entry name" value="HHE DOMAIN PROTEIN (AFU_ORTHOLOGUE AFUA_4G00730)"/>
    <property type="match status" value="1"/>
</dbReference>
<sequence>MPKIKNPLSLIKKDHNKVKSLFERYDKSKYEKKKSLSEEISKELSIHMRTEEELFYPRLEGISGESDSLISEAKQEHDKTKERLEAIKISGDEETLDMRIKEMEDGVLHHIQEEENKIFPLAEEKLKDQFPELSEKISSFKKAGS</sequence>
<evidence type="ECO:0000313" key="3">
    <source>
        <dbReference type="Proteomes" id="UP000177740"/>
    </source>
</evidence>
<dbReference type="Pfam" id="PF01814">
    <property type="entry name" value="Hemerythrin"/>
    <property type="match status" value="1"/>
</dbReference>
<evidence type="ECO:0000313" key="2">
    <source>
        <dbReference type="EMBL" id="OGZ27456.1"/>
    </source>
</evidence>
<evidence type="ECO:0000259" key="1">
    <source>
        <dbReference type="Pfam" id="PF01814"/>
    </source>
</evidence>
<protein>
    <recommendedName>
        <fullName evidence="1">Hemerythrin-like domain-containing protein</fullName>
    </recommendedName>
</protein>
<dbReference type="Gene3D" id="1.20.120.520">
    <property type="entry name" value="nmb1532 protein domain like"/>
    <property type="match status" value="1"/>
</dbReference>
<accession>A0A1G2ENT4</accession>
<gene>
    <name evidence="2" type="ORF">A2365_03220</name>
</gene>
<dbReference type="Proteomes" id="UP000177740">
    <property type="component" value="Unassembled WGS sequence"/>
</dbReference>
<feature type="domain" description="Hemerythrin-like" evidence="1">
    <location>
        <begin position="7"/>
        <end position="122"/>
    </location>
</feature>
<dbReference type="InterPro" id="IPR012312">
    <property type="entry name" value="Hemerythrin-like"/>
</dbReference>
<name>A0A1G2ENT4_9BACT</name>
<dbReference type="STRING" id="1801677.A2365_03220"/>
<organism evidence="2 3">
    <name type="scientific">Candidatus Nealsonbacteria bacterium RIFOXYB1_FULL_40_15</name>
    <dbReference type="NCBI Taxonomy" id="1801677"/>
    <lineage>
        <taxon>Bacteria</taxon>
        <taxon>Candidatus Nealsoniibacteriota</taxon>
    </lineage>
</organism>
<dbReference type="PANTHER" id="PTHR35585:SF1">
    <property type="entry name" value="HHE DOMAIN PROTEIN (AFU_ORTHOLOGUE AFUA_4G00730)"/>
    <property type="match status" value="1"/>
</dbReference>
<dbReference type="EMBL" id="MHMM01000006">
    <property type="protein sequence ID" value="OGZ27456.1"/>
    <property type="molecule type" value="Genomic_DNA"/>
</dbReference>
<proteinExistence type="predicted"/>